<name>A0A165FRJ6_EXIGL</name>
<dbReference type="Proteomes" id="UP000077266">
    <property type="component" value="Unassembled WGS sequence"/>
</dbReference>
<reference evidence="1 2" key="1">
    <citation type="journal article" date="2016" name="Mol. Biol. Evol.">
        <title>Comparative Genomics of Early-Diverging Mushroom-Forming Fungi Provides Insights into the Origins of Lignocellulose Decay Capabilities.</title>
        <authorList>
            <person name="Nagy L.G."/>
            <person name="Riley R."/>
            <person name="Tritt A."/>
            <person name="Adam C."/>
            <person name="Daum C."/>
            <person name="Floudas D."/>
            <person name="Sun H."/>
            <person name="Yadav J.S."/>
            <person name="Pangilinan J."/>
            <person name="Larsson K.H."/>
            <person name="Matsuura K."/>
            <person name="Barry K."/>
            <person name="Labutti K."/>
            <person name="Kuo R."/>
            <person name="Ohm R.A."/>
            <person name="Bhattacharya S.S."/>
            <person name="Shirouzu T."/>
            <person name="Yoshinaga Y."/>
            <person name="Martin F.M."/>
            <person name="Grigoriev I.V."/>
            <person name="Hibbett D.S."/>
        </authorList>
    </citation>
    <scope>NUCLEOTIDE SEQUENCE [LARGE SCALE GENOMIC DNA]</scope>
    <source>
        <strain evidence="1 2">HHB12029</strain>
    </source>
</reference>
<evidence type="ECO:0000313" key="2">
    <source>
        <dbReference type="Proteomes" id="UP000077266"/>
    </source>
</evidence>
<dbReference type="EMBL" id="KV426073">
    <property type="protein sequence ID" value="KZV89420.1"/>
    <property type="molecule type" value="Genomic_DNA"/>
</dbReference>
<sequence length="136" mass="15428">MLPRKSWLLLVCSSLVRRSRLRFGFFAGDQQAVGGGELSCRCPNQPYQCAQHSMRDQCLDAADTSVQGPLRRRPVMEKLRVFMPKSQCALTRLHMLCPWGDIAQTLTRLYTCLHIIVEAPMLDAMPLEASIQEVQH</sequence>
<protein>
    <submittedName>
        <fullName evidence="1">Uncharacterized protein</fullName>
    </submittedName>
</protein>
<gene>
    <name evidence="1" type="ORF">EXIGLDRAFT_721435</name>
</gene>
<dbReference type="AlphaFoldDB" id="A0A165FRJ6"/>
<dbReference type="InParanoid" id="A0A165FRJ6"/>
<evidence type="ECO:0000313" key="1">
    <source>
        <dbReference type="EMBL" id="KZV89420.1"/>
    </source>
</evidence>
<organism evidence="1 2">
    <name type="scientific">Exidia glandulosa HHB12029</name>
    <dbReference type="NCBI Taxonomy" id="1314781"/>
    <lineage>
        <taxon>Eukaryota</taxon>
        <taxon>Fungi</taxon>
        <taxon>Dikarya</taxon>
        <taxon>Basidiomycota</taxon>
        <taxon>Agaricomycotina</taxon>
        <taxon>Agaricomycetes</taxon>
        <taxon>Auriculariales</taxon>
        <taxon>Exidiaceae</taxon>
        <taxon>Exidia</taxon>
    </lineage>
</organism>
<keyword evidence="2" id="KW-1185">Reference proteome</keyword>
<accession>A0A165FRJ6</accession>
<proteinExistence type="predicted"/>